<evidence type="ECO:0000256" key="1">
    <source>
        <dbReference type="ARBA" id="ARBA00004170"/>
    </source>
</evidence>
<evidence type="ECO:0000259" key="10">
    <source>
        <dbReference type="Pfam" id="PF13193"/>
    </source>
</evidence>
<dbReference type="EC" id="6.2.1.3" evidence="5"/>
<dbReference type="EMBL" id="PNYA01000043">
    <property type="protein sequence ID" value="PMS14577.1"/>
    <property type="molecule type" value="Genomic_DNA"/>
</dbReference>
<protein>
    <recommendedName>
        <fullName evidence="6">Long-chain-fatty-acid--CoA ligase</fullName>
        <ecNumber evidence="5">6.2.1.3</ecNumber>
    </recommendedName>
    <alternativeName>
        <fullName evidence="7">Long-chain acyl-CoA synthetase</fullName>
    </alternativeName>
</protein>
<keyword evidence="8" id="KW-0812">Transmembrane</keyword>
<dbReference type="GO" id="GO:0016020">
    <property type="term" value="C:membrane"/>
    <property type="evidence" value="ECO:0007669"/>
    <property type="project" value="UniProtKB-SubCell"/>
</dbReference>
<dbReference type="PANTHER" id="PTHR43767:SF8">
    <property type="entry name" value="LONG-CHAIN-FATTY-ACID--COA LIGASE"/>
    <property type="match status" value="1"/>
</dbReference>
<dbReference type="InterPro" id="IPR000873">
    <property type="entry name" value="AMP-dep_synth/lig_dom"/>
</dbReference>
<dbReference type="OrthoDB" id="9766486at2"/>
<evidence type="ECO:0000256" key="8">
    <source>
        <dbReference type="SAM" id="Phobius"/>
    </source>
</evidence>
<dbReference type="InterPro" id="IPR020845">
    <property type="entry name" value="AMP-binding_CS"/>
</dbReference>
<evidence type="ECO:0000256" key="4">
    <source>
        <dbReference type="ARBA" id="ARBA00023136"/>
    </source>
</evidence>
<dbReference type="Pfam" id="PF13193">
    <property type="entry name" value="AMP-binding_C"/>
    <property type="match status" value="1"/>
</dbReference>
<comment type="caution">
    <text evidence="11">The sequence shown here is derived from an EMBL/GenBank/DDBJ whole genome shotgun (WGS) entry which is preliminary data.</text>
</comment>
<evidence type="ECO:0000313" key="11">
    <source>
        <dbReference type="EMBL" id="PMS14577.1"/>
    </source>
</evidence>
<dbReference type="AlphaFoldDB" id="A0A2N7VBT5"/>
<comment type="subcellular location">
    <subcellularLocation>
        <location evidence="1">Membrane</location>
        <topology evidence="1">Peripheral membrane protein</topology>
    </subcellularLocation>
</comment>
<feature type="domain" description="AMP-binding enzyme C-terminal" evidence="10">
    <location>
        <begin position="461"/>
        <end position="536"/>
    </location>
</feature>
<dbReference type="SUPFAM" id="SSF56801">
    <property type="entry name" value="Acetyl-CoA synthetase-like"/>
    <property type="match status" value="1"/>
</dbReference>
<dbReference type="InterPro" id="IPR050237">
    <property type="entry name" value="ATP-dep_AMP-bd_enzyme"/>
</dbReference>
<keyword evidence="12" id="KW-1185">Reference proteome</keyword>
<evidence type="ECO:0000259" key="9">
    <source>
        <dbReference type="Pfam" id="PF00501"/>
    </source>
</evidence>
<dbReference type="GO" id="GO:0004467">
    <property type="term" value="F:long-chain fatty acid-CoA ligase activity"/>
    <property type="evidence" value="ECO:0007669"/>
    <property type="project" value="UniProtKB-EC"/>
</dbReference>
<dbReference type="Gene3D" id="3.30.300.30">
    <property type="match status" value="1"/>
</dbReference>
<evidence type="ECO:0000313" key="12">
    <source>
        <dbReference type="Proteomes" id="UP000235616"/>
    </source>
</evidence>
<comment type="pathway">
    <text evidence="2">Lipid metabolism; fatty acid beta-oxidation.</text>
</comment>
<organism evidence="11 12">
    <name type="scientific">Trinickia dabaoshanensis</name>
    <dbReference type="NCBI Taxonomy" id="564714"/>
    <lineage>
        <taxon>Bacteria</taxon>
        <taxon>Pseudomonadati</taxon>
        <taxon>Pseudomonadota</taxon>
        <taxon>Betaproteobacteria</taxon>
        <taxon>Burkholderiales</taxon>
        <taxon>Burkholderiaceae</taxon>
        <taxon>Trinickia</taxon>
    </lineage>
</organism>
<dbReference type="InterPro" id="IPR025110">
    <property type="entry name" value="AMP-bd_C"/>
</dbReference>
<dbReference type="CDD" id="cd05936">
    <property type="entry name" value="FC-FACS_FadD_like"/>
    <property type="match status" value="1"/>
</dbReference>
<gene>
    <name evidence="11" type="ORF">C0Z18_31090</name>
</gene>
<dbReference type="Gene3D" id="3.40.50.12780">
    <property type="entry name" value="N-terminal domain of ligase-like"/>
    <property type="match status" value="1"/>
</dbReference>
<keyword evidence="4 8" id="KW-0472">Membrane</keyword>
<evidence type="ECO:0000256" key="3">
    <source>
        <dbReference type="ARBA" id="ARBA00022598"/>
    </source>
</evidence>
<keyword evidence="8" id="KW-1133">Transmembrane helix</keyword>
<dbReference type="InterPro" id="IPR042099">
    <property type="entry name" value="ANL_N_sf"/>
</dbReference>
<keyword evidence="3 11" id="KW-0436">Ligase</keyword>
<dbReference type="Proteomes" id="UP000235616">
    <property type="component" value="Unassembled WGS sequence"/>
</dbReference>
<evidence type="ECO:0000256" key="6">
    <source>
        <dbReference type="ARBA" id="ARBA00039545"/>
    </source>
</evidence>
<dbReference type="Pfam" id="PF00501">
    <property type="entry name" value="AMP-binding"/>
    <property type="match status" value="1"/>
</dbReference>
<evidence type="ECO:0000256" key="2">
    <source>
        <dbReference type="ARBA" id="ARBA00005005"/>
    </source>
</evidence>
<reference evidence="11 12" key="1">
    <citation type="submission" date="2018-01" db="EMBL/GenBank/DDBJ databases">
        <title>Whole genome analyses suggest that Burkholderia sensu lato contains two further novel genera in the rhizoxinica-symbiotica group Mycetohabitans gen. nov., and Trinickia gen. nov.: implications for the evolution of diazotrophy and nodulation in the Burkholderiaceae.</title>
        <authorList>
            <person name="Estrada-de los Santos P."/>
            <person name="Palmer M."/>
            <person name="Chavez-Ramirez B."/>
            <person name="Beukes C."/>
            <person name="Steenkamp E.T."/>
            <person name="Hirsch A.M."/>
            <person name="Manyaka P."/>
            <person name="Maluk M."/>
            <person name="Lafos M."/>
            <person name="Crook M."/>
            <person name="Gross E."/>
            <person name="Simon M.F."/>
            <person name="Bueno dos Reis Junior F."/>
            <person name="Poole P.S."/>
            <person name="Venter S.N."/>
            <person name="James E.K."/>
        </authorList>
    </citation>
    <scope>NUCLEOTIDE SEQUENCE [LARGE SCALE GENOMIC DNA]</scope>
    <source>
        <strain evidence="11 12">GIMN1.004</strain>
    </source>
</reference>
<dbReference type="PANTHER" id="PTHR43767">
    <property type="entry name" value="LONG-CHAIN-FATTY-ACID--COA LIGASE"/>
    <property type="match status" value="1"/>
</dbReference>
<name>A0A2N7VBT5_9BURK</name>
<evidence type="ECO:0000256" key="7">
    <source>
        <dbReference type="ARBA" id="ARBA00042773"/>
    </source>
</evidence>
<proteinExistence type="predicted"/>
<dbReference type="PROSITE" id="PS00455">
    <property type="entry name" value="AMP_BINDING"/>
    <property type="match status" value="1"/>
</dbReference>
<sequence length="546" mass="58139">MSRRHWTRSYGSIPLEIDADRHPSLNAILEQAMRQFAAKPAFHAFGTTLTYADVDRMSCAFAAFLQNIAGVKAGDRVAVMLPNLLAFPIVAIAVWKIGAVLVNVNPLYTTRELEHQLNDAGVESIVVCNASAAATLAAVIGNTGVETVVTVDQNDCGGIGPALTDIDRAALRDAVSLSAAIARGEALRCDPADATGNDLLLLQYTGGTTGVSKGAALSHRNLIANIEQFKAFMTGALEPGAEVVVTAIPLYHIFALAVNFLTYFSIGAENWLVANPRNVDALFEVLGAARPTVLTGVNTLYATLASHPRMVTTDWSRLKLSAGGGAAVMRVVSERWEAATGQFIREGYGLSETSPVISFNPQFTAEFTGTTGLPVPSTDVKLLDDADHEAGIGECGEVCVKGPQVTAGYWNAPEANAKAFTSDGYFRTGDIGVFNEHGFLKIVDRKKDMIIVSGFNVYPNEIEAVAAAFAGVAECACIGVPDPKTGEAVELFVVRRAAMDVSETELIAHCRSALAPYKIPKAVRFVDALPKSTVGKILRRELHRMG</sequence>
<evidence type="ECO:0000256" key="5">
    <source>
        <dbReference type="ARBA" id="ARBA00026121"/>
    </source>
</evidence>
<feature type="domain" description="AMP-dependent synthetase/ligase" evidence="9">
    <location>
        <begin position="30"/>
        <end position="410"/>
    </location>
</feature>
<dbReference type="InterPro" id="IPR045851">
    <property type="entry name" value="AMP-bd_C_sf"/>
</dbReference>
<accession>A0A2N7VBT5</accession>
<feature type="transmembrane region" description="Helical" evidence="8">
    <location>
        <begin position="84"/>
        <end position="104"/>
    </location>
</feature>
<dbReference type="RefSeq" id="WP_102649292.1">
    <property type="nucleotide sequence ID" value="NZ_PNYA01000043.1"/>
</dbReference>